<protein>
    <recommendedName>
        <fullName evidence="4">DNA breaking-rejoining enzyme</fullName>
    </recommendedName>
</protein>
<reference evidence="2 3" key="1">
    <citation type="journal article" date="2016" name="Mol. Biol. Evol.">
        <title>Comparative Genomics of Early-Diverging Mushroom-Forming Fungi Provides Insights into the Origins of Lignocellulose Decay Capabilities.</title>
        <authorList>
            <person name="Nagy L.G."/>
            <person name="Riley R."/>
            <person name="Tritt A."/>
            <person name="Adam C."/>
            <person name="Daum C."/>
            <person name="Floudas D."/>
            <person name="Sun H."/>
            <person name="Yadav J.S."/>
            <person name="Pangilinan J."/>
            <person name="Larsson K.H."/>
            <person name="Matsuura K."/>
            <person name="Barry K."/>
            <person name="Labutti K."/>
            <person name="Kuo R."/>
            <person name="Ohm R.A."/>
            <person name="Bhattacharya S.S."/>
            <person name="Shirouzu T."/>
            <person name="Yoshinaga Y."/>
            <person name="Martin F.M."/>
            <person name="Grigoriev I.V."/>
            <person name="Hibbett D.S."/>
        </authorList>
    </citation>
    <scope>NUCLEOTIDE SEQUENCE [LARGE SCALE GENOMIC DNA]</scope>
    <source>
        <strain evidence="2 3">CBS 109695</strain>
    </source>
</reference>
<sequence length="136" mass="15248">MSWCSSLAGQVQPKTIKQYITHVRSMHTDMDLPFTACESPLVQRLIRGIKRYHGEKNRKPKQPITLPVLHDILQRLTAGTTEYAACCLAYAGLLRCGEFTAQKTSTAFDPAVHLSRNSIQFRPSLENATHIVLTLP</sequence>
<dbReference type="AlphaFoldDB" id="A0A166GEF3"/>
<dbReference type="Gene3D" id="1.10.150.130">
    <property type="match status" value="1"/>
</dbReference>
<name>A0A166GEF3_9AGAM</name>
<dbReference type="InterPro" id="IPR010998">
    <property type="entry name" value="Integrase_recombinase_N"/>
</dbReference>
<evidence type="ECO:0000313" key="2">
    <source>
        <dbReference type="EMBL" id="KZP17753.1"/>
    </source>
</evidence>
<keyword evidence="3" id="KW-1185">Reference proteome</keyword>
<dbReference type="GO" id="GO:0003677">
    <property type="term" value="F:DNA binding"/>
    <property type="evidence" value="ECO:0007669"/>
    <property type="project" value="UniProtKB-KW"/>
</dbReference>
<proteinExistence type="predicted"/>
<keyword evidence="1" id="KW-0238">DNA-binding</keyword>
<dbReference type="Proteomes" id="UP000076532">
    <property type="component" value="Unassembled WGS sequence"/>
</dbReference>
<accession>A0A166GEF3</accession>
<evidence type="ECO:0000313" key="3">
    <source>
        <dbReference type="Proteomes" id="UP000076532"/>
    </source>
</evidence>
<dbReference type="STRING" id="436010.A0A166GEF3"/>
<organism evidence="2 3">
    <name type="scientific">Athelia psychrophila</name>
    <dbReference type="NCBI Taxonomy" id="1759441"/>
    <lineage>
        <taxon>Eukaryota</taxon>
        <taxon>Fungi</taxon>
        <taxon>Dikarya</taxon>
        <taxon>Basidiomycota</taxon>
        <taxon>Agaricomycotina</taxon>
        <taxon>Agaricomycetes</taxon>
        <taxon>Agaricomycetidae</taxon>
        <taxon>Atheliales</taxon>
        <taxon>Atheliaceae</taxon>
        <taxon>Athelia</taxon>
    </lineage>
</organism>
<dbReference type="OrthoDB" id="3067625at2759"/>
<evidence type="ECO:0000256" key="1">
    <source>
        <dbReference type="ARBA" id="ARBA00023125"/>
    </source>
</evidence>
<gene>
    <name evidence="2" type="ORF">FIBSPDRAFT_972611</name>
</gene>
<evidence type="ECO:0008006" key="4">
    <source>
        <dbReference type="Google" id="ProtNLM"/>
    </source>
</evidence>
<dbReference type="EMBL" id="KV417579">
    <property type="protein sequence ID" value="KZP17753.1"/>
    <property type="molecule type" value="Genomic_DNA"/>
</dbReference>